<dbReference type="GO" id="GO:0004252">
    <property type="term" value="F:serine-type endopeptidase activity"/>
    <property type="evidence" value="ECO:0007669"/>
    <property type="project" value="InterPro"/>
</dbReference>
<dbReference type="Proteomes" id="UP000241447">
    <property type="component" value="Chromosome"/>
</dbReference>
<comment type="similarity">
    <text evidence="1 3">Belongs to the peptidase S26 family.</text>
</comment>
<dbReference type="CDD" id="cd06530">
    <property type="entry name" value="S26_SPase_I"/>
    <property type="match status" value="1"/>
</dbReference>
<dbReference type="PANTHER" id="PTHR43390:SF1">
    <property type="entry name" value="CHLOROPLAST PROCESSING PEPTIDASE"/>
    <property type="match status" value="1"/>
</dbReference>
<dbReference type="GO" id="GO:0016020">
    <property type="term" value="C:membrane"/>
    <property type="evidence" value="ECO:0007669"/>
    <property type="project" value="UniProtKB-SubCell"/>
</dbReference>
<dbReference type="EMBL" id="CP028475">
    <property type="protein sequence ID" value="AVW92005.1"/>
    <property type="molecule type" value="Genomic_DNA"/>
</dbReference>
<dbReference type="Gene3D" id="2.10.109.10">
    <property type="entry name" value="Umud Fragment, subunit A"/>
    <property type="match status" value="1"/>
</dbReference>
<protein>
    <recommendedName>
        <fullName evidence="2 3">Signal peptidase I</fullName>
        <ecNumber evidence="3">3.4.21.89</ecNumber>
    </recommendedName>
</protein>
<comment type="catalytic activity">
    <reaction evidence="3">
        <text>Cleavage of hydrophobic, N-terminal signal or leader sequences from secreted and periplasmic proteins.</text>
        <dbReference type="EC" id="3.4.21.89"/>
    </reaction>
</comment>
<dbReference type="SUPFAM" id="SSF51306">
    <property type="entry name" value="LexA/Signal peptidase"/>
    <property type="match status" value="1"/>
</dbReference>
<feature type="chain" id="PRO_5015351223" description="Signal peptidase I" evidence="4">
    <location>
        <begin position="23"/>
        <end position="212"/>
    </location>
</feature>
<dbReference type="InterPro" id="IPR019533">
    <property type="entry name" value="Peptidase_S26"/>
</dbReference>
<evidence type="ECO:0000313" key="7">
    <source>
        <dbReference type="Proteomes" id="UP000241447"/>
    </source>
</evidence>
<dbReference type="KEGG" id="cbak:DA792_13735"/>
<comment type="subcellular location">
    <subcellularLocation>
        <location evidence="3">Membrane</location>
        <topology evidence="3">Single-pass type II membrane protein</topology>
    </subcellularLocation>
</comment>
<proteinExistence type="inferred from homology"/>
<dbReference type="InterPro" id="IPR000223">
    <property type="entry name" value="Pept_S26A_signal_pept_1"/>
</dbReference>
<dbReference type="Pfam" id="PF10502">
    <property type="entry name" value="Peptidase_S26"/>
    <property type="match status" value="1"/>
</dbReference>
<dbReference type="InterPro" id="IPR036286">
    <property type="entry name" value="LexA/Signal_pep-like_sf"/>
</dbReference>
<sequence>MSLRRLLILASLFITTSTAAQASCLCLKCAFGGHEMFRISSSAMLPTLPIGACPIATHYGTTLMPERGQMIVFKNTRSQSAFVFRLIGLAGDRIALEDGVVILNGAPLPQEADEIFLISEENAAHYARSVCGGQASCEVPLLRETLPDGTSYQILETGESRFDTMAEVTVPKGHVFVLGDSRNNAADSRLPQDIGGRGFVPVENLIGVFEAN</sequence>
<dbReference type="AlphaFoldDB" id="A0A2R4M4B0"/>
<name>A0A2R4M4B0_9RHOB</name>
<feature type="signal peptide" evidence="4">
    <location>
        <begin position="1"/>
        <end position="22"/>
    </location>
</feature>
<evidence type="ECO:0000259" key="5">
    <source>
        <dbReference type="Pfam" id="PF10502"/>
    </source>
</evidence>
<keyword evidence="3" id="KW-0378">Hydrolase</keyword>
<dbReference type="NCBIfam" id="TIGR02227">
    <property type="entry name" value="sigpep_I_bact"/>
    <property type="match status" value="1"/>
</dbReference>
<keyword evidence="4" id="KW-0732">Signal</keyword>
<dbReference type="GO" id="GO:0009003">
    <property type="term" value="F:signal peptidase activity"/>
    <property type="evidence" value="ECO:0007669"/>
    <property type="project" value="UniProtKB-EC"/>
</dbReference>
<evidence type="ECO:0000256" key="1">
    <source>
        <dbReference type="ARBA" id="ARBA00009370"/>
    </source>
</evidence>
<evidence type="ECO:0000256" key="3">
    <source>
        <dbReference type="RuleBase" id="RU362042"/>
    </source>
</evidence>
<gene>
    <name evidence="6" type="primary">lepB</name>
    <name evidence="6" type="ORF">DA792_13735</name>
</gene>
<keyword evidence="3" id="KW-0645">Protease</keyword>
<dbReference type="PRINTS" id="PR00727">
    <property type="entry name" value="LEADERPTASE"/>
</dbReference>
<dbReference type="GO" id="GO:0006465">
    <property type="term" value="P:signal peptide processing"/>
    <property type="evidence" value="ECO:0007669"/>
    <property type="project" value="InterPro"/>
</dbReference>
<evidence type="ECO:0000256" key="4">
    <source>
        <dbReference type="SAM" id="SignalP"/>
    </source>
</evidence>
<evidence type="ECO:0000313" key="6">
    <source>
        <dbReference type="EMBL" id="AVW92005.1"/>
    </source>
</evidence>
<feature type="domain" description="Peptidase S26" evidence="5">
    <location>
        <begin position="33"/>
        <end position="208"/>
    </location>
</feature>
<dbReference type="PANTHER" id="PTHR43390">
    <property type="entry name" value="SIGNAL PEPTIDASE I"/>
    <property type="match status" value="1"/>
</dbReference>
<reference evidence="6 7" key="1">
    <citation type="submission" date="2018-03" db="EMBL/GenBank/DDBJ databases">
        <title>The Complete Genome of Celeribacter baekdonensis strain LH4, a Thiosulfate-Oxidizing Alphaproteobacterium Isolated from Gulf of Mexico Continental Slope Sediments.</title>
        <authorList>
            <person name="Flood B.E."/>
            <person name="Bailey J.V."/>
            <person name="Leprich D."/>
        </authorList>
    </citation>
    <scope>NUCLEOTIDE SEQUENCE [LARGE SCALE GENOMIC DNA]</scope>
    <source>
        <strain evidence="6 7">LH4</strain>
    </source>
</reference>
<dbReference type="EC" id="3.4.21.89" evidence="3"/>
<evidence type="ECO:0000256" key="2">
    <source>
        <dbReference type="ARBA" id="ARBA00019232"/>
    </source>
</evidence>
<accession>A0A2R4M4B0</accession>
<organism evidence="6 7">
    <name type="scientific">Celeribacter baekdonensis</name>
    <dbReference type="NCBI Taxonomy" id="875171"/>
    <lineage>
        <taxon>Bacteria</taxon>
        <taxon>Pseudomonadati</taxon>
        <taxon>Pseudomonadota</taxon>
        <taxon>Alphaproteobacteria</taxon>
        <taxon>Rhodobacterales</taxon>
        <taxon>Roseobacteraceae</taxon>
        <taxon>Celeribacter</taxon>
    </lineage>
</organism>